<feature type="region of interest" description="Disordered" evidence="1">
    <location>
        <begin position="42"/>
        <end position="62"/>
    </location>
</feature>
<dbReference type="HOGENOM" id="CLU_2900993_0_0_4"/>
<dbReference type="EMBL" id="CP001644">
    <property type="protein sequence ID" value="ACS63534.1"/>
    <property type="molecule type" value="Genomic_DNA"/>
</dbReference>
<name>C6BBS8_RALP1</name>
<protein>
    <submittedName>
        <fullName evidence="2">Truncated putative bacteriophage protein</fullName>
    </submittedName>
</protein>
<evidence type="ECO:0000256" key="1">
    <source>
        <dbReference type="SAM" id="MobiDB-lite"/>
    </source>
</evidence>
<dbReference type="STRING" id="428406.Rpic12D_2260"/>
<gene>
    <name evidence="2" type="ordered locus">Rpic12D_2260</name>
</gene>
<reference evidence="2" key="1">
    <citation type="submission" date="2009-06" db="EMBL/GenBank/DDBJ databases">
        <title>Complete sequence chromosome 1 of Ralstonia pickettii 12D.</title>
        <authorList>
            <consortium name="US DOE Joint Genome Institute"/>
            <person name="Lucas S."/>
            <person name="Copeland A."/>
            <person name="Lapidus A."/>
            <person name="Glavina del Rio T."/>
            <person name="Dalin E."/>
            <person name="Tice H."/>
            <person name="Bruce D."/>
            <person name="Goodwin L."/>
            <person name="Pitluck S."/>
            <person name="Sims D."/>
            <person name="Meincke L."/>
            <person name="Brettin T."/>
            <person name="Detter J.C."/>
            <person name="Han C."/>
            <person name="Larimer F."/>
            <person name="Land M."/>
            <person name="Hauser L."/>
            <person name="Kyrpides N."/>
            <person name="Ovchinnikova G."/>
            <person name="Marsh T."/>
            <person name="Richardson P."/>
        </authorList>
    </citation>
    <scope>NUCLEOTIDE SEQUENCE [LARGE SCALE GENOMIC DNA]</scope>
    <source>
        <strain evidence="2">12D</strain>
    </source>
</reference>
<evidence type="ECO:0000313" key="2">
    <source>
        <dbReference type="EMBL" id="ACS63534.1"/>
    </source>
</evidence>
<sequence>MPIIKVHKAFELSIAYDGELRKLPFAVGEHEVPQEVADHWYTKAHSEPVEDEPAKAKKGKAE</sequence>
<organism evidence="2">
    <name type="scientific">Ralstonia pickettii (strain 12D)</name>
    <dbReference type="NCBI Taxonomy" id="428406"/>
    <lineage>
        <taxon>Bacteria</taxon>
        <taxon>Pseudomonadati</taxon>
        <taxon>Pseudomonadota</taxon>
        <taxon>Betaproteobacteria</taxon>
        <taxon>Burkholderiales</taxon>
        <taxon>Burkholderiaceae</taxon>
        <taxon>Ralstonia</taxon>
    </lineage>
</organism>
<accession>C6BBS8</accession>
<proteinExistence type="predicted"/>
<dbReference type="AlphaFoldDB" id="C6BBS8"/>
<dbReference type="KEGG" id="rpf:Rpic12D_2260"/>